<feature type="transmembrane region" description="Helical" evidence="6">
    <location>
        <begin position="1172"/>
        <end position="1195"/>
    </location>
</feature>
<keyword evidence="2 6" id="KW-0812">Transmembrane</keyword>
<gene>
    <name evidence="8" type="ORF">MCOR_16751</name>
</gene>
<comment type="subcellular location">
    <subcellularLocation>
        <location evidence="1">Membrane</location>
        <topology evidence="1">Multi-pass membrane protein</topology>
    </subcellularLocation>
</comment>
<dbReference type="OrthoDB" id="6077263at2759"/>
<evidence type="ECO:0000256" key="5">
    <source>
        <dbReference type="SAM" id="MobiDB-lite"/>
    </source>
</evidence>
<evidence type="ECO:0000256" key="6">
    <source>
        <dbReference type="SAM" id="Phobius"/>
    </source>
</evidence>
<dbReference type="Proteomes" id="UP000507470">
    <property type="component" value="Unassembled WGS sequence"/>
</dbReference>
<dbReference type="EMBL" id="CACVKT020002952">
    <property type="protein sequence ID" value="CAC5380820.1"/>
    <property type="molecule type" value="Genomic_DNA"/>
</dbReference>
<dbReference type="PRINTS" id="PR02001">
    <property type="entry name" value="GCR1CAMPR"/>
</dbReference>
<evidence type="ECO:0000256" key="2">
    <source>
        <dbReference type="ARBA" id="ARBA00022692"/>
    </source>
</evidence>
<feature type="transmembrane region" description="Helical" evidence="6">
    <location>
        <begin position="1144"/>
        <end position="1166"/>
    </location>
</feature>
<sequence>MENYVKFCKKHDIALTGGYFFRPLASSQNDILDAPFSSSAANAKLKLYLKDLDMWEGETPHSTRSGCALTLAWLGIKSRSVVRDRNHEKNSLNVDVVSQALREVKEYAARSSEINVDSMHLKLMHLDEVARRVNDSKRELYSMPFKGMFWGVQYDDVYQPSRQFKNAANCQEHIDFINDEITSRLQSGAVILLRKVGEVQPPHIVSPITIEPTKPLSVIVGETKYSRNYTNQTFSTELQNHADNIEDDNTDSLHRNFKSMGNVRNSSITTETAGIIRPKRQKYQLHSTTPWKPVGTLLYKAILKTGGFSIKPEVDETSNLQKLDNLNRTTFSTTETIAEDFYNYNYENATNFLPEIYNDHYDDYESEMALCPRLNCSNWQCSCDEHCFIFDDCCYVMLERLFGTSEEAILADMMSNKTTAFQRLGYDKHQIKLAEMIAQYGECILVELSYHFFTVIGTCPDDNRNYFIENRCRNTPFGDIWDIPVYIKFFENYQITFRNIFCALCHGYNIKDVNFWNATLHCPDVHTPVLDGCFVIKNVSQHELLPNKCLSPYPKQLATCDHQKQNVESILCSSYVEPIIFGFYRFKNEHCIGCLSYNFPLDPNPKCELAKVGFVDHRPDYQGLDIFFAYDRYALVSDKNLIQITCPKGLYFDFITMSCTQISCPNGFIVYESQCIPNELHLSKDMHISIRYRLIMKINQTDTNVTDISIAKFENISNATVGVIKLFALNVDTFREENETQLTSIFIFNVTHPTVLYHLIQELNMLNVSYLTIASLDNFENKNTVSCPNYTFHVTLHSLEIDYINQTVVGLVPGKESIDIFYSRFSLTLLESSLSVITYCASRPCSRFFQYSAHFFNISNGTYSILGQHVDVTRHHFIQNGTLFVCEDAFSQSKKKCTFFTAYSSSQFEYVNGTLLISGAVTSAEHFVQDNTLYVCYNQSSMYSVINSISDVCMIVSLLSLLFMITCYIFLKGLRNLHGKNITMFSTSLFFAHAVFLVCRHVPLQKMILRVASICHHFLWLSVFAWTVVISTDIARRMVKMKRFTIHQKKTERRRFKIYALFAFIVPFIVVVTSTILDVQYSHLGYGKNGLCWISKQDGLLYFYIIPVGVALSYSLLCFFLILVKVQLSKQGSTLATSNQKNRVTFIIYFKLFFILGLSWIVGIISSKIDSIILSYINSVVNGLQGFFLTIVFMCNRHVKNVIQSHKKNSSKSEPQIKVTKDTSILS</sequence>
<feature type="transmembrane region" description="Helical" evidence="6">
    <location>
        <begin position="1101"/>
        <end position="1124"/>
    </location>
</feature>
<dbReference type="InterPro" id="IPR000832">
    <property type="entry name" value="GPCR_2_secretin-like"/>
</dbReference>
<evidence type="ECO:0000256" key="4">
    <source>
        <dbReference type="ARBA" id="ARBA00023136"/>
    </source>
</evidence>
<dbReference type="InterPro" id="IPR022343">
    <property type="entry name" value="GCR1-cAMP_receptor"/>
</dbReference>
<dbReference type="InterPro" id="IPR053231">
    <property type="entry name" value="GPCR_LN-TM7"/>
</dbReference>
<name>A0A6J8BBY9_MYTCO</name>
<dbReference type="PANTHER" id="PTHR45902">
    <property type="entry name" value="LATROPHILIN RECEPTOR-LIKE PROTEIN A"/>
    <property type="match status" value="1"/>
</dbReference>
<dbReference type="GO" id="GO:0004930">
    <property type="term" value="F:G protein-coupled receptor activity"/>
    <property type="evidence" value="ECO:0007669"/>
    <property type="project" value="InterPro"/>
</dbReference>
<evidence type="ECO:0000313" key="9">
    <source>
        <dbReference type="Proteomes" id="UP000507470"/>
    </source>
</evidence>
<keyword evidence="9" id="KW-1185">Reference proteome</keyword>
<feature type="transmembrane region" description="Helical" evidence="6">
    <location>
        <begin position="1018"/>
        <end position="1035"/>
    </location>
</feature>
<accession>A0A6J8BBY9</accession>
<dbReference type="Gene3D" id="1.20.1070.10">
    <property type="entry name" value="Rhodopsin 7-helix transmembrane proteins"/>
    <property type="match status" value="1"/>
</dbReference>
<feature type="transmembrane region" description="Helical" evidence="6">
    <location>
        <begin position="949"/>
        <end position="971"/>
    </location>
</feature>
<keyword evidence="3 6" id="KW-1133">Transmembrane helix</keyword>
<evidence type="ECO:0000256" key="3">
    <source>
        <dbReference type="ARBA" id="ARBA00022989"/>
    </source>
</evidence>
<dbReference type="GO" id="GO:0007166">
    <property type="term" value="P:cell surface receptor signaling pathway"/>
    <property type="evidence" value="ECO:0007669"/>
    <property type="project" value="InterPro"/>
</dbReference>
<dbReference type="InterPro" id="IPR017981">
    <property type="entry name" value="GPCR_2-like_7TM"/>
</dbReference>
<evidence type="ECO:0000313" key="8">
    <source>
        <dbReference type="EMBL" id="CAC5380820.1"/>
    </source>
</evidence>
<feature type="region of interest" description="Disordered" evidence="5">
    <location>
        <begin position="1206"/>
        <end position="1227"/>
    </location>
</feature>
<organism evidence="8 9">
    <name type="scientific">Mytilus coruscus</name>
    <name type="common">Sea mussel</name>
    <dbReference type="NCBI Taxonomy" id="42192"/>
    <lineage>
        <taxon>Eukaryota</taxon>
        <taxon>Metazoa</taxon>
        <taxon>Spiralia</taxon>
        <taxon>Lophotrochozoa</taxon>
        <taxon>Mollusca</taxon>
        <taxon>Bivalvia</taxon>
        <taxon>Autobranchia</taxon>
        <taxon>Pteriomorphia</taxon>
        <taxon>Mytilida</taxon>
        <taxon>Mytiloidea</taxon>
        <taxon>Mytilidae</taxon>
        <taxon>Mytilinae</taxon>
        <taxon>Mytilus</taxon>
    </lineage>
</organism>
<dbReference type="CDD" id="cd15039">
    <property type="entry name" value="7tmB3_Methuselah-like"/>
    <property type="match status" value="1"/>
</dbReference>
<dbReference type="PANTHER" id="PTHR45902:SF1">
    <property type="entry name" value="LATROPHILIN RECEPTOR-LIKE PROTEIN A"/>
    <property type="match status" value="1"/>
</dbReference>
<evidence type="ECO:0000259" key="7">
    <source>
        <dbReference type="PROSITE" id="PS50261"/>
    </source>
</evidence>
<keyword evidence="4 6" id="KW-0472">Membrane</keyword>
<reference evidence="8 9" key="1">
    <citation type="submission" date="2020-06" db="EMBL/GenBank/DDBJ databases">
        <authorList>
            <person name="Li R."/>
            <person name="Bekaert M."/>
        </authorList>
    </citation>
    <scope>NUCLEOTIDE SEQUENCE [LARGE SCALE GENOMIC DNA]</scope>
    <source>
        <strain evidence="9">wild</strain>
    </source>
</reference>
<feature type="transmembrane region" description="Helical" evidence="6">
    <location>
        <begin position="983"/>
        <end position="1003"/>
    </location>
</feature>
<dbReference type="GO" id="GO:0016020">
    <property type="term" value="C:membrane"/>
    <property type="evidence" value="ECO:0007669"/>
    <property type="project" value="UniProtKB-SubCell"/>
</dbReference>
<dbReference type="Pfam" id="PF00002">
    <property type="entry name" value="7tm_2"/>
    <property type="match status" value="1"/>
</dbReference>
<protein>
    <submittedName>
        <fullName evidence="8">MTH</fullName>
    </submittedName>
</protein>
<feature type="transmembrane region" description="Helical" evidence="6">
    <location>
        <begin position="1056"/>
        <end position="1081"/>
    </location>
</feature>
<feature type="domain" description="G-protein coupled receptors family 2 profile 2" evidence="7">
    <location>
        <begin position="946"/>
        <end position="1197"/>
    </location>
</feature>
<dbReference type="PROSITE" id="PS50261">
    <property type="entry name" value="G_PROTEIN_RECEP_F2_4"/>
    <property type="match status" value="1"/>
</dbReference>
<proteinExistence type="predicted"/>
<dbReference type="AlphaFoldDB" id="A0A6J8BBY9"/>
<evidence type="ECO:0000256" key="1">
    <source>
        <dbReference type="ARBA" id="ARBA00004141"/>
    </source>
</evidence>